<evidence type="ECO:0000313" key="2">
    <source>
        <dbReference type="EMBL" id="CDF28484.1"/>
    </source>
</evidence>
<organism evidence="2 3">
    <name type="scientific">Methanobrevibacter smithii CAG:186</name>
    <dbReference type="NCBI Taxonomy" id="1263088"/>
    <lineage>
        <taxon>Archaea</taxon>
        <taxon>Methanobacteriati</taxon>
        <taxon>Methanobacteriota</taxon>
        <taxon>Methanomada group</taxon>
        <taxon>Methanobacteria</taxon>
        <taxon>Methanobacteriales</taxon>
        <taxon>Methanobacteriaceae</taxon>
        <taxon>Methanobrevibacter</taxon>
    </lineage>
</organism>
<dbReference type="InterPro" id="IPR013783">
    <property type="entry name" value="Ig-like_fold"/>
</dbReference>
<dbReference type="Proteomes" id="UP000018189">
    <property type="component" value="Unassembled WGS sequence"/>
</dbReference>
<dbReference type="AlphaFoldDB" id="R7PTM5"/>
<sequence length="655" mass="73896">MLLFFNTNHTPLINTNITFEVNGRLYTKTTNNQGVASIGINLRPGIYYITSTNPVDNSSNINKITVLSTIISEDIVKYYRNNTHYWATILDGQGNPMPNINVKFNINGIFYTRTTNSNGSAMLSIYLDPGTYIITVTNHNDGLEMSNTVTVLSTIVADTMVKFKSESKAFEAKILNGQGNPKPNTNVKFNINGIIYTKTTDSNGIARLNINLNPSQYIITVMENELNMGYNIYVYHDMTHKYTNPLLIPITKYIQKGGTYEVKLTEDNGLPMPNKNIHLTINSNTYSSTTNNQGIAKFILNLNPGTYNVKSSYGSTERTRTLTVNPANNGIETILTPLTTTLWTNDNFSVKLKNKNTNATLSNQNIIFYVNGIEYSRTTDNNGIASLSIRFQNSNIYPITASFAGTITEILYKPTNSYKLFYLANNETDLNFENYQIEKNGINYPIMPDDWINPNNLLMFIGEPTENAIVDINTDYISRLSNYLTNYDDELENIISINSYVSSINYIYYINHEKSALNVLTSFGGNCVDQTNVFVSLGRLFNYPSRYISLNAKNGLIGHKIGQILVDGIWITVDNSAVDIINENYITSSKCRYLGNKEYLKSTHYVSHYDFIYYENNSYCGIPANNNLNGLNNFVDYNILISNIVYSKNQNAFKV</sequence>
<gene>
    <name evidence="2" type="ORF">BN522_00367</name>
</gene>
<name>R7PTM5_METSM</name>
<evidence type="ECO:0000313" key="3">
    <source>
        <dbReference type="Proteomes" id="UP000018189"/>
    </source>
</evidence>
<dbReference type="InterPro" id="IPR038765">
    <property type="entry name" value="Papain-like_cys_pep_sf"/>
</dbReference>
<reference evidence="2" key="1">
    <citation type="submission" date="2012-11" db="EMBL/GenBank/DDBJ databases">
        <title>Dependencies among metagenomic species, viruses, plasmids and units of genetic variation.</title>
        <authorList>
            <person name="Nielsen H.B."/>
            <person name="Almeida M."/>
            <person name="Juncker A.S."/>
            <person name="Rasmussen S."/>
            <person name="Li J."/>
            <person name="Sunagawa S."/>
            <person name="Plichta D."/>
            <person name="Gautier L."/>
            <person name="Le Chatelier E."/>
            <person name="Peletier E."/>
            <person name="Bonde I."/>
            <person name="Nielsen T."/>
            <person name="Manichanh C."/>
            <person name="Arumugam M."/>
            <person name="Batto J."/>
            <person name="Santos M.B.Q.D."/>
            <person name="Blom N."/>
            <person name="Borruel N."/>
            <person name="Burgdorf K.S."/>
            <person name="Boumezbeur F."/>
            <person name="Casellas F."/>
            <person name="Dore J."/>
            <person name="Guarner F."/>
            <person name="Hansen T."/>
            <person name="Hildebrand F."/>
            <person name="Kaas R.S."/>
            <person name="Kennedy S."/>
            <person name="Kristiansen K."/>
            <person name="Kultima J.R."/>
            <person name="Leonard P."/>
            <person name="Levenez F."/>
            <person name="Lund O."/>
            <person name="Moumen B."/>
            <person name="Le Paslier D."/>
            <person name="Pons N."/>
            <person name="Pedersen O."/>
            <person name="Prifti E."/>
            <person name="Qin J."/>
            <person name="Raes J."/>
            <person name="Tap J."/>
            <person name="Tims S."/>
            <person name="Ussery D.W."/>
            <person name="Yamada T."/>
            <person name="MetaHit consortium"/>
            <person name="Renault P."/>
            <person name="Sicheritz-Ponten T."/>
            <person name="Bork P."/>
            <person name="Wang J."/>
            <person name="Brunak S."/>
            <person name="Ehrlich S.D."/>
        </authorList>
    </citation>
    <scope>NUCLEOTIDE SEQUENCE [LARGE SCALE GENOMIC DNA]</scope>
</reference>
<accession>R7PTM5</accession>
<dbReference type="EMBL" id="CBKP010000014">
    <property type="protein sequence ID" value="CDF28484.1"/>
    <property type="molecule type" value="Genomic_DNA"/>
</dbReference>
<dbReference type="InterPro" id="IPR008969">
    <property type="entry name" value="CarboxyPept-like_regulatory"/>
</dbReference>
<dbReference type="Pfam" id="PF01841">
    <property type="entry name" value="Transglut_core"/>
    <property type="match status" value="1"/>
</dbReference>
<dbReference type="SUPFAM" id="SSF49464">
    <property type="entry name" value="Carboxypeptidase regulatory domain-like"/>
    <property type="match status" value="1"/>
</dbReference>
<evidence type="ECO:0000259" key="1">
    <source>
        <dbReference type="Pfam" id="PF01841"/>
    </source>
</evidence>
<dbReference type="Gene3D" id="2.60.40.10">
    <property type="entry name" value="Immunoglobulins"/>
    <property type="match status" value="2"/>
</dbReference>
<proteinExistence type="predicted"/>
<dbReference type="InterPro" id="IPR002931">
    <property type="entry name" value="Transglutaminase-like"/>
</dbReference>
<protein>
    <submittedName>
        <fullName evidence="2">Putative adhesin-like protein</fullName>
    </submittedName>
</protein>
<dbReference type="SUPFAM" id="SSF54001">
    <property type="entry name" value="Cysteine proteinases"/>
    <property type="match status" value="1"/>
</dbReference>
<comment type="caution">
    <text evidence="2">The sequence shown here is derived from an EMBL/GenBank/DDBJ whole genome shotgun (WGS) entry which is preliminary data.</text>
</comment>
<dbReference type="Gene3D" id="3.10.620.30">
    <property type="match status" value="1"/>
</dbReference>
<feature type="domain" description="Transglutaminase-like" evidence="1">
    <location>
        <begin position="484"/>
        <end position="574"/>
    </location>
</feature>